<organism evidence="2 3">
    <name type="scientific">Xylaria arbuscula</name>
    <dbReference type="NCBI Taxonomy" id="114810"/>
    <lineage>
        <taxon>Eukaryota</taxon>
        <taxon>Fungi</taxon>
        <taxon>Dikarya</taxon>
        <taxon>Ascomycota</taxon>
        <taxon>Pezizomycotina</taxon>
        <taxon>Sordariomycetes</taxon>
        <taxon>Xylariomycetidae</taxon>
        <taxon>Xylariales</taxon>
        <taxon>Xylariaceae</taxon>
        <taxon>Xylaria</taxon>
    </lineage>
</organism>
<proteinExistence type="predicted"/>
<dbReference type="EMBL" id="JANPWZ010000537">
    <property type="protein sequence ID" value="KAJ3575493.1"/>
    <property type="molecule type" value="Genomic_DNA"/>
</dbReference>
<feature type="compositionally biased region" description="Polar residues" evidence="1">
    <location>
        <begin position="147"/>
        <end position="172"/>
    </location>
</feature>
<reference evidence="2" key="1">
    <citation type="submission" date="2022-07" db="EMBL/GenBank/DDBJ databases">
        <title>Genome Sequence of Xylaria arbuscula.</title>
        <authorList>
            <person name="Buettner E."/>
        </authorList>
    </citation>
    <scope>NUCLEOTIDE SEQUENCE</scope>
    <source>
        <strain evidence="2">VT107</strain>
    </source>
</reference>
<keyword evidence="3" id="KW-1185">Reference proteome</keyword>
<feature type="region of interest" description="Disordered" evidence="1">
    <location>
        <begin position="1"/>
        <end position="184"/>
    </location>
</feature>
<name>A0A9W8NHD1_9PEZI</name>
<protein>
    <submittedName>
        <fullName evidence="2">Uncharacterized protein</fullName>
    </submittedName>
</protein>
<feature type="compositionally biased region" description="Polar residues" evidence="1">
    <location>
        <begin position="81"/>
        <end position="111"/>
    </location>
</feature>
<feature type="compositionally biased region" description="Gly residues" evidence="1">
    <location>
        <begin position="117"/>
        <end position="128"/>
    </location>
</feature>
<accession>A0A9W8NHD1</accession>
<comment type="caution">
    <text evidence="2">The sequence shown here is derived from an EMBL/GenBank/DDBJ whole genome shotgun (WGS) entry which is preliminary data.</text>
</comment>
<feature type="compositionally biased region" description="Polar residues" evidence="1">
    <location>
        <begin position="1"/>
        <end position="10"/>
    </location>
</feature>
<evidence type="ECO:0000313" key="2">
    <source>
        <dbReference type="EMBL" id="KAJ3575493.1"/>
    </source>
</evidence>
<dbReference type="AlphaFoldDB" id="A0A9W8NHD1"/>
<gene>
    <name evidence="2" type="ORF">NPX13_g4012</name>
</gene>
<feature type="compositionally biased region" description="Polar residues" evidence="1">
    <location>
        <begin position="53"/>
        <end position="74"/>
    </location>
</feature>
<feature type="compositionally biased region" description="Basic residues" evidence="1">
    <location>
        <begin position="175"/>
        <end position="184"/>
    </location>
</feature>
<sequence>MLRGAMTTTAPLPGSMLDADAGSYHSQMPQIKHSGEVYEQPNLTFGPYDETPSKSPTTLLPASSIERNTPSTAQRQHHPRQQSVPSFSAKRSNVPSLSPWQEHNKRNSQGMPLTGDGRSGGGNSPGRGGSRRSSPSTPSHEREAYSYTYSPQRARTPIDTTPKNSNSNTGAQSRLGRRLPRPGH</sequence>
<evidence type="ECO:0000256" key="1">
    <source>
        <dbReference type="SAM" id="MobiDB-lite"/>
    </source>
</evidence>
<evidence type="ECO:0000313" key="3">
    <source>
        <dbReference type="Proteomes" id="UP001148614"/>
    </source>
</evidence>
<dbReference type="Proteomes" id="UP001148614">
    <property type="component" value="Unassembled WGS sequence"/>
</dbReference>